<name>A0AB73G085_9BURK</name>
<accession>A0AB73G085</accession>
<protein>
    <submittedName>
        <fullName evidence="1">Uncharacterized protein</fullName>
    </submittedName>
</protein>
<proteinExistence type="predicted"/>
<comment type="caution">
    <text evidence="1">The sequence shown here is derived from an EMBL/GenBank/DDBJ whole genome shotgun (WGS) entry which is preliminary data.</text>
</comment>
<evidence type="ECO:0000313" key="2">
    <source>
        <dbReference type="Proteomes" id="UP000061665"/>
    </source>
</evidence>
<organism evidence="1 2">
    <name type="scientific">Burkholderia ubonensis</name>
    <dbReference type="NCBI Taxonomy" id="101571"/>
    <lineage>
        <taxon>Bacteria</taxon>
        <taxon>Pseudomonadati</taxon>
        <taxon>Pseudomonadota</taxon>
        <taxon>Betaproteobacteria</taxon>
        <taxon>Burkholderiales</taxon>
        <taxon>Burkholderiaceae</taxon>
        <taxon>Burkholderia</taxon>
        <taxon>Burkholderia cepacia complex</taxon>
    </lineage>
</organism>
<dbReference type="RefSeq" id="WP_059726769.1">
    <property type="nucleotide sequence ID" value="NZ_LOYI01000113.1"/>
</dbReference>
<sequence>MARAICEACGERAEHPGDARGNAVRWQDYGQAAKAVIAELQAAESGEPGQSAVPHVAIVIAQTCDDGPELVWRYERAAGDAVRAYELG</sequence>
<reference evidence="1 2" key="1">
    <citation type="submission" date="2015-11" db="EMBL/GenBank/DDBJ databases">
        <title>Expanding the genomic diversity of Burkholderia species for the development of highly accurate diagnostics.</title>
        <authorList>
            <person name="Sahl J."/>
            <person name="Keim P."/>
            <person name="Wagner D."/>
        </authorList>
    </citation>
    <scope>NUCLEOTIDE SEQUENCE [LARGE SCALE GENOMIC DNA]</scope>
    <source>
        <strain evidence="1 2">MSMB2058</strain>
    </source>
</reference>
<dbReference type="EMBL" id="LOZE01000083">
    <property type="protein sequence ID" value="KVM28624.1"/>
    <property type="molecule type" value="Genomic_DNA"/>
</dbReference>
<evidence type="ECO:0000313" key="1">
    <source>
        <dbReference type="EMBL" id="KVM28624.1"/>
    </source>
</evidence>
<gene>
    <name evidence="1" type="ORF">WJ53_09195</name>
</gene>
<dbReference type="Proteomes" id="UP000061665">
    <property type="component" value="Unassembled WGS sequence"/>
</dbReference>
<dbReference type="AlphaFoldDB" id="A0AB73G085"/>